<dbReference type="InterPro" id="IPR002104">
    <property type="entry name" value="Integrase_catalytic"/>
</dbReference>
<dbReference type="Pfam" id="PF00589">
    <property type="entry name" value="Phage_integrase"/>
    <property type="match status" value="1"/>
</dbReference>
<evidence type="ECO:0000313" key="6">
    <source>
        <dbReference type="Proteomes" id="UP000004394"/>
    </source>
</evidence>
<dbReference type="Pfam" id="PF17293">
    <property type="entry name" value="Arm-DNA-bind_5"/>
    <property type="match status" value="1"/>
</dbReference>
<dbReference type="SUPFAM" id="SSF56349">
    <property type="entry name" value="DNA breaking-rejoining enzymes"/>
    <property type="match status" value="1"/>
</dbReference>
<keyword evidence="6" id="KW-1185">Reference proteome</keyword>
<evidence type="ECO:0000256" key="1">
    <source>
        <dbReference type="ARBA" id="ARBA00008857"/>
    </source>
</evidence>
<dbReference type="InterPro" id="IPR035386">
    <property type="entry name" value="Arm-DNA-bind_5"/>
</dbReference>
<proteinExistence type="inferred from homology"/>
<dbReference type="PROSITE" id="PS51898">
    <property type="entry name" value="TYR_RECOMBINASE"/>
    <property type="match status" value="1"/>
</dbReference>
<dbReference type="Proteomes" id="UP000004394">
    <property type="component" value="Unassembled WGS sequence"/>
</dbReference>
<keyword evidence="3" id="KW-0233">DNA recombination</keyword>
<dbReference type="PANTHER" id="PTHR30349:SF64">
    <property type="entry name" value="PROPHAGE INTEGRASE INTD-RELATED"/>
    <property type="match status" value="1"/>
</dbReference>
<feature type="domain" description="Tyr recombinase" evidence="4">
    <location>
        <begin position="255"/>
        <end position="430"/>
    </location>
</feature>
<evidence type="ECO:0000256" key="2">
    <source>
        <dbReference type="ARBA" id="ARBA00023125"/>
    </source>
</evidence>
<name>E0NVL8_9BACT</name>
<evidence type="ECO:0000256" key="3">
    <source>
        <dbReference type="ARBA" id="ARBA00023172"/>
    </source>
</evidence>
<comment type="similarity">
    <text evidence="1">Belongs to the 'phage' integrase family.</text>
</comment>
<dbReference type="InterPro" id="IPR011010">
    <property type="entry name" value="DNA_brk_join_enz"/>
</dbReference>
<dbReference type="InterPro" id="IPR025269">
    <property type="entry name" value="SAM-like_dom"/>
</dbReference>
<keyword evidence="2" id="KW-0238">DNA-binding</keyword>
<dbReference type="AlphaFoldDB" id="E0NVL8"/>
<dbReference type="Gene3D" id="1.10.150.130">
    <property type="match status" value="1"/>
</dbReference>
<evidence type="ECO:0000259" key="4">
    <source>
        <dbReference type="PROSITE" id="PS51898"/>
    </source>
</evidence>
<sequence length="448" mass="51459">MEILPLPLRFPQSSAICVVTNDSALNNFANKERNTMKSTFSVIFYLKKNKVKKDGTSPIMGRITVDGTQAQFSCKVSIEAKLWGIKGGRAIGKSITARDINRALDKLRATITKHYQEIMERDNFVTAEKVRNAFQGLEYRKHTLITLYDDFLTDYAQKVECGLKSKRTLQKYRAVYKHLKSFLQTRHHLSDIALKEIQPTFATDFETFLLTYCHLSHNTVWLYSFPVRMLMHRAVENGWLVRYPFSDYNISQQRPERVFLTKEEIRLLIDAPKLTPAQTFIRDMFLFCTFTGLAYIDLKNLREENIVRSPFDGDVWIRTRRQKTSVEVNVKLLDIPLQILDKYSGLSNNGYLFPIPSHVYCCNQLKTIIKKCGIDKHVTWHVARHTMATVVCLSNGMPIESVSSLLGHKCITSTQIYAKITNEKLGREIDTLSTKLTDISNHAAATLI</sequence>
<dbReference type="PANTHER" id="PTHR30349">
    <property type="entry name" value="PHAGE INTEGRASE-RELATED"/>
    <property type="match status" value="1"/>
</dbReference>
<dbReference type="InterPro" id="IPR050090">
    <property type="entry name" value="Tyrosine_recombinase_XerCD"/>
</dbReference>
<dbReference type="InterPro" id="IPR013762">
    <property type="entry name" value="Integrase-like_cat_sf"/>
</dbReference>
<dbReference type="HOGENOM" id="CLU_033139_2_0_10"/>
<dbReference type="InterPro" id="IPR010998">
    <property type="entry name" value="Integrase_recombinase_N"/>
</dbReference>
<dbReference type="GO" id="GO:0003677">
    <property type="term" value="F:DNA binding"/>
    <property type="evidence" value="ECO:0007669"/>
    <property type="project" value="UniProtKB-KW"/>
</dbReference>
<dbReference type="GO" id="GO:0006310">
    <property type="term" value="P:DNA recombination"/>
    <property type="evidence" value="ECO:0007669"/>
    <property type="project" value="UniProtKB-KW"/>
</dbReference>
<reference evidence="5" key="1">
    <citation type="submission" date="2010-07" db="EMBL/GenBank/DDBJ databases">
        <authorList>
            <person name="Muzny D."/>
            <person name="Qin X."/>
            <person name="Deng J."/>
            <person name="Jiang H."/>
            <person name="Liu Y."/>
            <person name="Qu J."/>
            <person name="Song X.-Z."/>
            <person name="Zhang L."/>
            <person name="Thornton R."/>
            <person name="Coyle M."/>
            <person name="Francisco L."/>
            <person name="Jackson L."/>
            <person name="Javaid M."/>
            <person name="Korchina V."/>
            <person name="Kovar C."/>
            <person name="Mata R."/>
            <person name="Mathew T."/>
            <person name="Ngo R."/>
            <person name="Nguyen L."/>
            <person name="Nguyen N."/>
            <person name="Okwuonu G."/>
            <person name="Ongeri F."/>
            <person name="Pham C."/>
            <person name="Simmons D."/>
            <person name="Wilczek-Boney K."/>
            <person name="Hale W."/>
            <person name="Jakkamsetti A."/>
            <person name="Pham P."/>
            <person name="Ruth R."/>
            <person name="San Lucas F."/>
            <person name="Warren J."/>
            <person name="Zhang J."/>
            <person name="Zhao Z."/>
            <person name="Zhou C."/>
            <person name="Zhu D."/>
            <person name="Lee S."/>
            <person name="Bess C."/>
            <person name="Blankenburg K."/>
            <person name="Forbes L."/>
            <person name="Fu Q."/>
            <person name="Gubbala S."/>
            <person name="Hirani K."/>
            <person name="Jayaseelan J.C."/>
            <person name="Lara F."/>
            <person name="Munidasa M."/>
            <person name="Palculict T."/>
            <person name="Patil S."/>
            <person name="Pu L.-L."/>
            <person name="Saada N."/>
            <person name="Tang L."/>
            <person name="Weissenberger G."/>
            <person name="Zhu Y."/>
            <person name="Hemphill L."/>
            <person name="Shang Y."/>
            <person name="Youmans B."/>
            <person name="Ayvaz T."/>
            <person name="Ross M."/>
            <person name="Santibanez J."/>
            <person name="Aqrawi P."/>
            <person name="Gross S."/>
            <person name="Joshi V."/>
            <person name="Fowler G."/>
            <person name="Nazareth L."/>
            <person name="Reid J."/>
            <person name="Worley K."/>
            <person name="Petrosino J."/>
            <person name="Highlander S."/>
            <person name="Gibbs R."/>
        </authorList>
    </citation>
    <scope>NUCLEOTIDE SEQUENCE [LARGE SCALE GENOMIC DNA]</scope>
    <source>
        <strain evidence="5">DSM 16973</strain>
    </source>
</reference>
<gene>
    <name evidence="5" type="ORF">HMPREF0658_2223</name>
</gene>
<protein>
    <submittedName>
        <fullName evidence="5">Site-specific recombinase, phage integrase family</fullName>
    </submittedName>
</protein>
<dbReference type="BioCyc" id="PMAR862515-HMP:GMOO-2256-MONOMER"/>
<dbReference type="EMBL" id="AEEI01000061">
    <property type="protein sequence ID" value="EFM00952.1"/>
    <property type="molecule type" value="Genomic_DNA"/>
</dbReference>
<dbReference type="Pfam" id="PF13102">
    <property type="entry name" value="Phage_int_SAM_5"/>
    <property type="match status" value="1"/>
</dbReference>
<dbReference type="GO" id="GO:0015074">
    <property type="term" value="P:DNA integration"/>
    <property type="evidence" value="ECO:0007669"/>
    <property type="project" value="InterPro"/>
</dbReference>
<dbReference type="CDD" id="cd01185">
    <property type="entry name" value="INTN1_C_like"/>
    <property type="match status" value="1"/>
</dbReference>
<organism evidence="5 6">
    <name type="scientific">Hoylesella marshii DSM 16973 = JCM 13450</name>
    <dbReference type="NCBI Taxonomy" id="862515"/>
    <lineage>
        <taxon>Bacteria</taxon>
        <taxon>Pseudomonadati</taxon>
        <taxon>Bacteroidota</taxon>
        <taxon>Bacteroidia</taxon>
        <taxon>Bacteroidales</taxon>
        <taxon>Prevotellaceae</taxon>
        <taxon>Hoylesella</taxon>
    </lineage>
</organism>
<evidence type="ECO:0000313" key="5">
    <source>
        <dbReference type="EMBL" id="EFM00952.1"/>
    </source>
</evidence>
<dbReference type="Gene3D" id="1.10.443.10">
    <property type="entry name" value="Intergrase catalytic core"/>
    <property type="match status" value="1"/>
</dbReference>
<accession>E0NVL8</accession>
<comment type="caution">
    <text evidence="5">The sequence shown here is derived from an EMBL/GenBank/DDBJ whole genome shotgun (WGS) entry which is preliminary data.</text>
</comment>
<dbReference type="eggNOG" id="COG0582">
    <property type="taxonomic scope" value="Bacteria"/>
</dbReference>